<dbReference type="PROSITE" id="PS50977">
    <property type="entry name" value="HTH_TETR_2"/>
    <property type="match status" value="1"/>
</dbReference>
<dbReference type="InterPro" id="IPR023772">
    <property type="entry name" value="DNA-bd_HTH_TetR-type_CS"/>
</dbReference>
<dbReference type="Gene3D" id="1.10.357.10">
    <property type="entry name" value="Tetracycline Repressor, domain 2"/>
    <property type="match status" value="1"/>
</dbReference>
<dbReference type="InterPro" id="IPR050109">
    <property type="entry name" value="HTH-type_TetR-like_transc_reg"/>
</dbReference>
<evidence type="ECO:0000256" key="3">
    <source>
        <dbReference type="ARBA" id="ARBA00023163"/>
    </source>
</evidence>
<keyword evidence="2 4" id="KW-0238">DNA-binding</keyword>
<dbReference type="InterPro" id="IPR001647">
    <property type="entry name" value="HTH_TetR"/>
</dbReference>
<dbReference type="PANTHER" id="PTHR30055">
    <property type="entry name" value="HTH-TYPE TRANSCRIPTIONAL REGULATOR RUTR"/>
    <property type="match status" value="1"/>
</dbReference>
<evidence type="ECO:0000256" key="2">
    <source>
        <dbReference type="ARBA" id="ARBA00023125"/>
    </source>
</evidence>
<accession>A0A3G8JM58</accession>
<dbReference type="InterPro" id="IPR009057">
    <property type="entry name" value="Homeodomain-like_sf"/>
</dbReference>
<evidence type="ECO:0000313" key="6">
    <source>
        <dbReference type="EMBL" id="AZG46073.1"/>
    </source>
</evidence>
<dbReference type="AlphaFoldDB" id="A0A3G8JM58"/>
<evidence type="ECO:0000256" key="1">
    <source>
        <dbReference type="ARBA" id="ARBA00023015"/>
    </source>
</evidence>
<keyword evidence="7" id="KW-1185">Reference proteome</keyword>
<dbReference type="PANTHER" id="PTHR30055:SF238">
    <property type="entry name" value="MYCOFACTOCIN BIOSYNTHESIS TRANSCRIPTIONAL REGULATOR MFTR-RELATED"/>
    <property type="match status" value="1"/>
</dbReference>
<dbReference type="Pfam" id="PF00440">
    <property type="entry name" value="TetR_N"/>
    <property type="match status" value="1"/>
</dbReference>
<gene>
    <name evidence="6" type="primary">ttgR_2</name>
    <name evidence="6" type="ORF">D7316_02673</name>
</gene>
<reference evidence="6 7" key="1">
    <citation type="submission" date="2018-11" db="EMBL/GenBank/DDBJ databases">
        <title>Gordonia insulae sp. nov., isolated from an island soil.</title>
        <authorList>
            <person name="Kim Y.S."/>
            <person name="Kim S.B."/>
        </authorList>
    </citation>
    <scope>NUCLEOTIDE SEQUENCE [LARGE SCALE GENOMIC DNA]</scope>
    <source>
        <strain evidence="6 7">MMS17-SY073</strain>
    </source>
</reference>
<dbReference type="KEGG" id="gom:D7316_02673"/>
<evidence type="ECO:0000259" key="5">
    <source>
        <dbReference type="PROSITE" id="PS50977"/>
    </source>
</evidence>
<sequence length="177" mass="19774">MTLFVERGYEKTSVADIAERAEVTERTFYRHFGDKREVLFDGEHTLENSIVHHLSEGPADVDPLDAIGEALHHAADEFFADRLPFSRTRQSVIDANPELQEREALKMVSLTEAMSKTLLHRGFDATTARLAAEMGVTVFKIAFTDWTAAENTDPLAELLRSSMTRLRTVAGAGRRPA</sequence>
<protein>
    <submittedName>
        <fullName evidence="6">HTH-type transcriptional regulator TtgR</fullName>
    </submittedName>
</protein>
<dbReference type="PROSITE" id="PS01081">
    <property type="entry name" value="HTH_TETR_1"/>
    <property type="match status" value="1"/>
</dbReference>
<feature type="domain" description="HTH tetR-type" evidence="5">
    <location>
        <begin position="1"/>
        <end position="50"/>
    </location>
</feature>
<evidence type="ECO:0000256" key="4">
    <source>
        <dbReference type="PROSITE-ProRule" id="PRU00335"/>
    </source>
</evidence>
<dbReference type="GO" id="GO:0003700">
    <property type="term" value="F:DNA-binding transcription factor activity"/>
    <property type="evidence" value="ECO:0007669"/>
    <property type="project" value="TreeGrafter"/>
</dbReference>
<keyword evidence="1" id="KW-0805">Transcription regulation</keyword>
<feature type="DNA-binding region" description="H-T-H motif" evidence="4">
    <location>
        <begin position="13"/>
        <end position="32"/>
    </location>
</feature>
<organism evidence="6 7">
    <name type="scientific">Gordonia insulae</name>
    <dbReference type="NCBI Taxonomy" id="2420509"/>
    <lineage>
        <taxon>Bacteria</taxon>
        <taxon>Bacillati</taxon>
        <taxon>Actinomycetota</taxon>
        <taxon>Actinomycetes</taxon>
        <taxon>Mycobacteriales</taxon>
        <taxon>Gordoniaceae</taxon>
        <taxon>Gordonia</taxon>
    </lineage>
</organism>
<dbReference type="EMBL" id="CP033972">
    <property type="protein sequence ID" value="AZG46073.1"/>
    <property type="molecule type" value="Genomic_DNA"/>
</dbReference>
<keyword evidence="3" id="KW-0804">Transcription</keyword>
<dbReference type="SUPFAM" id="SSF46689">
    <property type="entry name" value="Homeodomain-like"/>
    <property type="match status" value="1"/>
</dbReference>
<proteinExistence type="predicted"/>
<dbReference type="InterPro" id="IPR041347">
    <property type="entry name" value="MftR_C"/>
</dbReference>
<dbReference type="Proteomes" id="UP000271469">
    <property type="component" value="Chromosome"/>
</dbReference>
<evidence type="ECO:0000313" key="7">
    <source>
        <dbReference type="Proteomes" id="UP000271469"/>
    </source>
</evidence>
<dbReference type="GO" id="GO:0000976">
    <property type="term" value="F:transcription cis-regulatory region binding"/>
    <property type="evidence" value="ECO:0007669"/>
    <property type="project" value="TreeGrafter"/>
</dbReference>
<dbReference type="Pfam" id="PF17754">
    <property type="entry name" value="TetR_C_14"/>
    <property type="match status" value="1"/>
</dbReference>
<name>A0A3G8JM58_9ACTN</name>